<feature type="transmembrane region" description="Helical" evidence="7">
    <location>
        <begin position="163"/>
        <end position="186"/>
    </location>
</feature>
<dbReference type="InterPro" id="IPR036259">
    <property type="entry name" value="MFS_trans_sf"/>
</dbReference>
<evidence type="ECO:0000256" key="5">
    <source>
        <dbReference type="ARBA" id="ARBA00022989"/>
    </source>
</evidence>
<feature type="transmembrane region" description="Helical" evidence="7">
    <location>
        <begin position="105"/>
        <end position="124"/>
    </location>
</feature>
<gene>
    <name evidence="9" type="ORF">N8I77_006875</name>
</gene>
<evidence type="ECO:0000313" key="9">
    <source>
        <dbReference type="EMBL" id="KAK2608253.1"/>
    </source>
</evidence>
<dbReference type="InterPro" id="IPR020846">
    <property type="entry name" value="MFS_dom"/>
</dbReference>
<evidence type="ECO:0000256" key="7">
    <source>
        <dbReference type="SAM" id="Phobius"/>
    </source>
</evidence>
<keyword evidence="6 7" id="KW-0472">Membrane</keyword>
<name>A0AAD9SIL3_PHOAM</name>
<evidence type="ECO:0000256" key="3">
    <source>
        <dbReference type="ARBA" id="ARBA00022448"/>
    </source>
</evidence>
<accession>A0AAD9SIL3</accession>
<feature type="transmembrane region" description="Helical" evidence="7">
    <location>
        <begin position="236"/>
        <end position="257"/>
    </location>
</feature>
<evidence type="ECO:0000256" key="1">
    <source>
        <dbReference type="ARBA" id="ARBA00004141"/>
    </source>
</evidence>
<sequence>MNKKSEESKGKEVLTREPSVGHGELGVVDDQEVSDFYGNSVSDAYRLKSELVAHHLAEIGMGRQVLFQWYLFIVNGFGWVVDNFWSQGITAVRPPVANEFTDITYLSFSSVAYYVGLIIGASFWGITADLIGRKPAFNATILIGGIFACAVAGSQNFVTFCSLWAVIGTAAGGNVPVDSIIFLEFIPQERQWMLTSLSAWWNLGQVIVSLLAWVFLANYACESSEAPCSARSNMGWRYVMITLGALAIAFALIRIFIFKMPESPRYLLSRGRDAEAVEAVNYVARYNGKPETLTLDMLKAIDEAQQASPTQVGQTEHAAAGERKAPLSYKQIITENFKDYSSHSYRKLFASRKMARHSSVIFLIWLTIGVAYPLYFAFITSYLETKTTYSVNSSLNHTYMVYCIVSIVGVVGPIAAGFSVETRLGRRWMMAISAVLTGVFLFAYTSVGTEAADIGFQCASAILGNFEYAIMFAFTPESFPGPVRGTGTGIAATLLRVGGLVASFISTYAGYSTVPIYASAALWIAAGFFCLGLPFETHGHASI</sequence>
<dbReference type="Gene3D" id="1.20.1250.20">
    <property type="entry name" value="MFS general substrate transporter like domains"/>
    <property type="match status" value="1"/>
</dbReference>
<feature type="transmembrane region" description="Helical" evidence="7">
    <location>
        <begin position="198"/>
        <end position="216"/>
    </location>
</feature>
<feature type="transmembrane region" description="Helical" evidence="7">
    <location>
        <begin position="516"/>
        <end position="535"/>
    </location>
</feature>
<proteinExistence type="inferred from homology"/>
<evidence type="ECO:0000256" key="4">
    <source>
        <dbReference type="ARBA" id="ARBA00022692"/>
    </source>
</evidence>
<dbReference type="SUPFAM" id="SSF103473">
    <property type="entry name" value="MFS general substrate transporter"/>
    <property type="match status" value="1"/>
</dbReference>
<evidence type="ECO:0000256" key="2">
    <source>
        <dbReference type="ARBA" id="ARBA00008335"/>
    </source>
</evidence>
<protein>
    <recommendedName>
        <fullName evidence="8">Major facilitator superfamily (MFS) profile domain-containing protein</fullName>
    </recommendedName>
</protein>
<feature type="transmembrane region" description="Helical" evidence="7">
    <location>
        <begin position="360"/>
        <end position="379"/>
    </location>
</feature>
<dbReference type="Proteomes" id="UP001265746">
    <property type="component" value="Unassembled WGS sequence"/>
</dbReference>
<keyword evidence="3" id="KW-0813">Transport</keyword>
<comment type="caution">
    <text evidence="9">The sequence shown here is derived from an EMBL/GenBank/DDBJ whole genome shotgun (WGS) entry which is preliminary data.</text>
</comment>
<organism evidence="9 10">
    <name type="scientific">Phomopsis amygdali</name>
    <name type="common">Fusicoccum amygdali</name>
    <dbReference type="NCBI Taxonomy" id="1214568"/>
    <lineage>
        <taxon>Eukaryota</taxon>
        <taxon>Fungi</taxon>
        <taxon>Dikarya</taxon>
        <taxon>Ascomycota</taxon>
        <taxon>Pezizomycotina</taxon>
        <taxon>Sordariomycetes</taxon>
        <taxon>Sordariomycetidae</taxon>
        <taxon>Diaporthales</taxon>
        <taxon>Diaporthaceae</taxon>
        <taxon>Diaporthe</taxon>
    </lineage>
</organism>
<dbReference type="InterPro" id="IPR011701">
    <property type="entry name" value="MFS"/>
</dbReference>
<dbReference type="PANTHER" id="PTHR23511:SF5">
    <property type="entry name" value="MAJOR FACILITATOR-TYPE TRANSPORTER HXNZ-RELATED"/>
    <property type="match status" value="1"/>
</dbReference>
<keyword evidence="5 7" id="KW-1133">Transmembrane helix</keyword>
<feature type="transmembrane region" description="Helical" evidence="7">
    <location>
        <begin position="399"/>
        <end position="416"/>
    </location>
</feature>
<feature type="domain" description="Major facilitator superfamily (MFS) profile" evidence="8">
    <location>
        <begin position="71"/>
        <end position="538"/>
    </location>
</feature>
<feature type="transmembrane region" description="Helical" evidence="7">
    <location>
        <begin position="428"/>
        <end position="448"/>
    </location>
</feature>
<comment type="similarity">
    <text evidence="2">Belongs to the major facilitator superfamily.</text>
</comment>
<reference evidence="9" key="1">
    <citation type="submission" date="2023-06" db="EMBL/GenBank/DDBJ databases">
        <authorList>
            <person name="Noh H."/>
        </authorList>
    </citation>
    <scope>NUCLEOTIDE SEQUENCE</scope>
    <source>
        <strain evidence="9">DUCC20226</strain>
    </source>
</reference>
<feature type="transmembrane region" description="Helical" evidence="7">
    <location>
        <begin position="136"/>
        <end position="157"/>
    </location>
</feature>
<dbReference type="GO" id="GO:0022857">
    <property type="term" value="F:transmembrane transporter activity"/>
    <property type="evidence" value="ECO:0007669"/>
    <property type="project" value="InterPro"/>
</dbReference>
<dbReference type="Pfam" id="PF07690">
    <property type="entry name" value="MFS_1"/>
    <property type="match status" value="1"/>
</dbReference>
<evidence type="ECO:0000256" key="6">
    <source>
        <dbReference type="ARBA" id="ARBA00023136"/>
    </source>
</evidence>
<keyword evidence="10" id="KW-1185">Reference proteome</keyword>
<keyword evidence="4 7" id="KW-0812">Transmembrane</keyword>
<comment type="subcellular location">
    <subcellularLocation>
        <location evidence="1">Membrane</location>
        <topology evidence="1">Multi-pass membrane protein</topology>
    </subcellularLocation>
</comment>
<dbReference type="PANTHER" id="PTHR23511">
    <property type="entry name" value="SYNAPTIC VESICLE GLYCOPROTEIN 2"/>
    <property type="match status" value="1"/>
</dbReference>
<dbReference type="FunFam" id="1.20.1250.20:FF:000171">
    <property type="entry name" value="MFS general substrate transporter"/>
    <property type="match status" value="1"/>
</dbReference>
<evidence type="ECO:0000259" key="8">
    <source>
        <dbReference type="PROSITE" id="PS50850"/>
    </source>
</evidence>
<dbReference type="CDD" id="cd17316">
    <property type="entry name" value="MFS_SV2_like"/>
    <property type="match status" value="1"/>
</dbReference>
<dbReference type="GO" id="GO:0016020">
    <property type="term" value="C:membrane"/>
    <property type="evidence" value="ECO:0007669"/>
    <property type="project" value="UniProtKB-SubCell"/>
</dbReference>
<dbReference type="PROSITE" id="PS50850">
    <property type="entry name" value="MFS"/>
    <property type="match status" value="1"/>
</dbReference>
<dbReference type="EMBL" id="JAUJFL010000003">
    <property type="protein sequence ID" value="KAK2608253.1"/>
    <property type="molecule type" value="Genomic_DNA"/>
</dbReference>
<feature type="transmembrane region" description="Helical" evidence="7">
    <location>
        <begin position="65"/>
        <end position="85"/>
    </location>
</feature>
<dbReference type="AlphaFoldDB" id="A0AAD9SIL3"/>
<evidence type="ECO:0000313" key="10">
    <source>
        <dbReference type="Proteomes" id="UP001265746"/>
    </source>
</evidence>